<dbReference type="Proteomes" id="UP000000238">
    <property type="component" value="Chromosome"/>
</dbReference>
<dbReference type="KEGG" id="hch:HCH_01688"/>
<gene>
    <name evidence="1" type="ordered locus">HCH_01688</name>
</gene>
<proteinExistence type="predicted"/>
<organism evidence="1 2">
    <name type="scientific">Hahella chejuensis (strain KCTC 2396)</name>
    <dbReference type="NCBI Taxonomy" id="349521"/>
    <lineage>
        <taxon>Bacteria</taxon>
        <taxon>Pseudomonadati</taxon>
        <taxon>Pseudomonadota</taxon>
        <taxon>Gammaproteobacteria</taxon>
        <taxon>Oceanospirillales</taxon>
        <taxon>Hahellaceae</taxon>
        <taxon>Hahella</taxon>
    </lineage>
</organism>
<dbReference type="EMBL" id="CP000155">
    <property type="protein sequence ID" value="ABC28539.1"/>
    <property type="molecule type" value="Genomic_DNA"/>
</dbReference>
<name>Q2SLD5_HAHCH</name>
<sequence>MTPEILRLTFLTHKKAADGRLCACRQRPIALYNINDVN</sequence>
<evidence type="ECO:0000313" key="1">
    <source>
        <dbReference type="EMBL" id="ABC28539.1"/>
    </source>
</evidence>
<evidence type="ECO:0000313" key="2">
    <source>
        <dbReference type="Proteomes" id="UP000000238"/>
    </source>
</evidence>
<dbReference type="HOGENOM" id="CLU_3328548_0_0_6"/>
<accession>Q2SLD5</accession>
<reference evidence="1 2" key="1">
    <citation type="journal article" date="2005" name="Nucleic Acids Res.">
        <title>Genomic blueprint of Hahella chejuensis, a marine microbe producing an algicidal agent.</title>
        <authorList>
            <person name="Jeong H."/>
            <person name="Yim J.H."/>
            <person name="Lee C."/>
            <person name="Choi S.-H."/>
            <person name="Park Y.K."/>
            <person name="Yoon S.H."/>
            <person name="Hur C.-G."/>
            <person name="Kang H.-Y."/>
            <person name="Kim D."/>
            <person name="Lee H.H."/>
            <person name="Park K.H."/>
            <person name="Park S.-H."/>
            <person name="Park H.-S."/>
            <person name="Lee H.K."/>
            <person name="Oh T.K."/>
            <person name="Kim J.F."/>
        </authorList>
    </citation>
    <scope>NUCLEOTIDE SEQUENCE [LARGE SCALE GENOMIC DNA]</scope>
    <source>
        <strain evidence="1 2">KCTC 2396</strain>
    </source>
</reference>
<keyword evidence="2" id="KW-1185">Reference proteome</keyword>
<dbReference type="AlphaFoldDB" id="Q2SLD5"/>
<protein>
    <submittedName>
        <fullName evidence="1">Uncharacterized protein</fullName>
    </submittedName>
</protein>